<proteinExistence type="predicted"/>
<dbReference type="Gene3D" id="4.10.60.10">
    <property type="entry name" value="Zinc finger, CCHC-type"/>
    <property type="match status" value="1"/>
</dbReference>
<evidence type="ECO:0000313" key="4">
    <source>
        <dbReference type="Proteomes" id="UP000604825"/>
    </source>
</evidence>
<dbReference type="InterPro" id="IPR001878">
    <property type="entry name" value="Znf_CCHC"/>
</dbReference>
<feature type="domain" description="CCHC-type" evidence="2">
    <location>
        <begin position="30"/>
        <end position="45"/>
    </location>
</feature>
<dbReference type="AlphaFoldDB" id="A0A811P5S9"/>
<evidence type="ECO:0000256" key="1">
    <source>
        <dbReference type="PROSITE-ProRule" id="PRU00047"/>
    </source>
</evidence>
<dbReference type="GO" id="GO:0008270">
    <property type="term" value="F:zinc ion binding"/>
    <property type="evidence" value="ECO:0007669"/>
    <property type="project" value="UniProtKB-KW"/>
</dbReference>
<name>A0A811P5S9_9POAL</name>
<dbReference type="GO" id="GO:0003676">
    <property type="term" value="F:nucleic acid binding"/>
    <property type="evidence" value="ECO:0007669"/>
    <property type="project" value="InterPro"/>
</dbReference>
<organism evidence="3 4">
    <name type="scientific">Miscanthus lutarioriparius</name>
    <dbReference type="NCBI Taxonomy" id="422564"/>
    <lineage>
        <taxon>Eukaryota</taxon>
        <taxon>Viridiplantae</taxon>
        <taxon>Streptophyta</taxon>
        <taxon>Embryophyta</taxon>
        <taxon>Tracheophyta</taxon>
        <taxon>Spermatophyta</taxon>
        <taxon>Magnoliopsida</taxon>
        <taxon>Liliopsida</taxon>
        <taxon>Poales</taxon>
        <taxon>Poaceae</taxon>
        <taxon>PACMAD clade</taxon>
        <taxon>Panicoideae</taxon>
        <taxon>Andropogonodae</taxon>
        <taxon>Andropogoneae</taxon>
        <taxon>Saccharinae</taxon>
        <taxon>Miscanthus</taxon>
    </lineage>
</organism>
<keyword evidence="1" id="KW-0479">Metal-binding</keyword>
<dbReference type="SUPFAM" id="SSF57756">
    <property type="entry name" value="Retrovirus zinc finger-like domains"/>
    <property type="match status" value="1"/>
</dbReference>
<evidence type="ECO:0000259" key="2">
    <source>
        <dbReference type="PROSITE" id="PS50158"/>
    </source>
</evidence>
<gene>
    <name evidence="3" type="ORF">NCGR_LOCUS27192</name>
</gene>
<accession>A0A811P5S9</accession>
<dbReference type="EMBL" id="CAJGYO010000006">
    <property type="protein sequence ID" value="CAD6240673.1"/>
    <property type="molecule type" value="Genomic_DNA"/>
</dbReference>
<keyword evidence="1" id="KW-0862">Zinc</keyword>
<sequence>MMRQAGKNKHKAIQTTHFKKKKMNMDEVVCFVCGETGQFAKKCKNRKGKKNQPG</sequence>
<dbReference type="PROSITE" id="PS50158">
    <property type="entry name" value="ZF_CCHC"/>
    <property type="match status" value="1"/>
</dbReference>
<comment type="caution">
    <text evidence="3">The sequence shown here is derived from an EMBL/GenBank/DDBJ whole genome shotgun (WGS) entry which is preliminary data.</text>
</comment>
<dbReference type="InterPro" id="IPR036875">
    <property type="entry name" value="Znf_CCHC_sf"/>
</dbReference>
<reference evidence="3" key="1">
    <citation type="submission" date="2020-10" db="EMBL/GenBank/DDBJ databases">
        <authorList>
            <person name="Han B."/>
            <person name="Lu T."/>
            <person name="Zhao Q."/>
            <person name="Huang X."/>
            <person name="Zhao Y."/>
        </authorList>
    </citation>
    <scope>NUCLEOTIDE SEQUENCE</scope>
</reference>
<evidence type="ECO:0000313" key="3">
    <source>
        <dbReference type="EMBL" id="CAD6240673.1"/>
    </source>
</evidence>
<dbReference type="Proteomes" id="UP000604825">
    <property type="component" value="Unassembled WGS sequence"/>
</dbReference>
<protein>
    <recommendedName>
        <fullName evidence="2">CCHC-type domain-containing protein</fullName>
    </recommendedName>
</protein>
<keyword evidence="1" id="KW-0863">Zinc-finger</keyword>
<keyword evidence="4" id="KW-1185">Reference proteome</keyword>